<organism evidence="7 8">
    <name type="scientific">Candidatus Kuenenbacteria bacterium CG2_30_39_24</name>
    <dbReference type="NCBI Taxonomy" id="1805236"/>
    <lineage>
        <taxon>Bacteria</taxon>
        <taxon>Candidatus Kueneniibacteriota</taxon>
    </lineage>
</organism>
<dbReference type="InterPro" id="IPR012337">
    <property type="entry name" value="RNaseH-like_sf"/>
</dbReference>
<comment type="function">
    <text evidence="5">Could be a nuclease involved in processing of the 5'-end of pre-16S rRNA.</text>
</comment>
<dbReference type="Proteomes" id="UP000183922">
    <property type="component" value="Unassembled WGS sequence"/>
</dbReference>
<dbReference type="PANTHER" id="PTHR33317">
    <property type="entry name" value="POLYNUCLEOTIDYL TRANSFERASE, RIBONUCLEASE H-LIKE SUPERFAMILY PROTEIN"/>
    <property type="match status" value="1"/>
</dbReference>
<dbReference type="HAMAP" id="MF_00651">
    <property type="entry name" value="Nuclease_YqgF"/>
    <property type="match status" value="1"/>
</dbReference>
<comment type="similarity">
    <text evidence="5">Belongs to the YqgF HJR family.</text>
</comment>
<dbReference type="SUPFAM" id="SSF53098">
    <property type="entry name" value="Ribonuclease H-like"/>
    <property type="match status" value="1"/>
</dbReference>
<protein>
    <recommendedName>
        <fullName evidence="5">Putative pre-16S rRNA nuclease</fullName>
        <ecNumber evidence="5">3.1.-.-</ecNumber>
    </recommendedName>
</protein>
<evidence type="ECO:0000313" key="8">
    <source>
        <dbReference type="Proteomes" id="UP000183922"/>
    </source>
</evidence>
<dbReference type="STRING" id="1805236.AUK13_00420"/>
<dbReference type="InterPro" id="IPR006641">
    <property type="entry name" value="YqgF/RNaseH-like_dom"/>
</dbReference>
<evidence type="ECO:0000256" key="1">
    <source>
        <dbReference type="ARBA" id="ARBA00022490"/>
    </source>
</evidence>
<keyword evidence="3 5" id="KW-0540">Nuclease</keyword>
<dbReference type="InterPro" id="IPR005227">
    <property type="entry name" value="YqgF"/>
</dbReference>
<sequence length="135" mass="15325">MGEDIKTTGKILGIDYGTKNIGLAISDSEQRQAFVYNTLKVSGKLFNEIKDLCAREEIDKIVVGLPLGMKGDYTEKTNETLYFIEELEAQTEKIVVAEDERLTSVEADKRTNWSGRDEESARIILQQYLDRKSNE</sequence>
<reference evidence="7 8" key="1">
    <citation type="journal article" date="2016" name="Environ. Microbiol.">
        <title>Genomic resolution of a cold subsurface aquifer community provides metabolic insights for novel microbes adapted to high CO concentrations.</title>
        <authorList>
            <person name="Probst A.J."/>
            <person name="Castelle C.J."/>
            <person name="Singh A."/>
            <person name="Brown C.T."/>
            <person name="Anantharaman K."/>
            <person name="Sharon I."/>
            <person name="Hug L.A."/>
            <person name="Burstein D."/>
            <person name="Emerson J.B."/>
            <person name="Thomas B.C."/>
            <person name="Banfield J.F."/>
        </authorList>
    </citation>
    <scope>NUCLEOTIDE SEQUENCE [LARGE SCALE GENOMIC DNA]</scope>
    <source>
        <strain evidence="7">CG2_30_39_24</strain>
    </source>
</reference>
<dbReference type="PANTHER" id="PTHR33317:SF4">
    <property type="entry name" value="POLYNUCLEOTIDYL TRANSFERASE, RIBONUCLEASE H-LIKE SUPERFAMILY PROTEIN"/>
    <property type="match status" value="1"/>
</dbReference>
<dbReference type="Pfam" id="PF03652">
    <property type="entry name" value="RuvX"/>
    <property type="match status" value="1"/>
</dbReference>
<keyword evidence="1 5" id="KW-0963">Cytoplasm</keyword>
<evidence type="ECO:0000256" key="3">
    <source>
        <dbReference type="ARBA" id="ARBA00022722"/>
    </source>
</evidence>
<dbReference type="EMBL" id="MNYR01000008">
    <property type="protein sequence ID" value="OIP56693.1"/>
    <property type="molecule type" value="Genomic_DNA"/>
</dbReference>
<dbReference type="Gene3D" id="3.30.420.140">
    <property type="entry name" value="YqgF/RNase H-like domain"/>
    <property type="match status" value="1"/>
</dbReference>
<proteinExistence type="inferred from homology"/>
<evidence type="ECO:0000256" key="2">
    <source>
        <dbReference type="ARBA" id="ARBA00022517"/>
    </source>
</evidence>
<name>A0A1J5F8T4_9BACT</name>
<dbReference type="NCBIfam" id="TIGR00250">
    <property type="entry name" value="RNAse_H_YqgF"/>
    <property type="match status" value="1"/>
</dbReference>
<comment type="subcellular location">
    <subcellularLocation>
        <location evidence="5">Cytoplasm</location>
    </subcellularLocation>
</comment>
<keyword evidence="2 5" id="KW-0690">Ribosome biogenesis</keyword>
<dbReference type="EC" id="3.1.-.-" evidence="5"/>
<dbReference type="InterPro" id="IPR037027">
    <property type="entry name" value="YqgF/RNaseH-like_dom_sf"/>
</dbReference>
<evidence type="ECO:0000256" key="5">
    <source>
        <dbReference type="HAMAP-Rule" id="MF_00651"/>
    </source>
</evidence>
<dbReference type="GO" id="GO:0005829">
    <property type="term" value="C:cytosol"/>
    <property type="evidence" value="ECO:0007669"/>
    <property type="project" value="TreeGrafter"/>
</dbReference>
<gene>
    <name evidence="7" type="ORF">AUK13_00420</name>
</gene>
<dbReference type="GO" id="GO:0000967">
    <property type="term" value="P:rRNA 5'-end processing"/>
    <property type="evidence" value="ECO:0007669"/>
    <property type="project" value="UniProtKB-UniRule"/>
</dbReference>
<dbReference type="AlphaFoldDB" id="A0A1J5F8T4"/>
<evidence type="ECO:0000256" key="4">
    <source>
        <dbReference type="ARBA" id="ARBA00022801"/>
    </source>
</evidence>
<evidence type="ECO:0000313" key="7">
    <source>
        <dbReference type="EMBL" id="OIP56693.1"/>
    </source>
</evidence>
<accession>A0A1J5F8T4</accession>
<dbReference type="SMART" id="SM00732">
    <property type="entry name" value="YqgFc"/>
    <property type="match status" value="1"/>
</dbReference>
<dbReference type="GO" id="GO:0016788">
    <property type="term" value="F:hydrolase activity, acting on ester bonds"/>
    <property type="evidence" value="ECO:0007669"/>
    <property type="project" value="UniProtKB-UniRule"/>
</dbReference>
<dbReference type="CDD" id="cd16964">
    <property type="entry name" value="YqgF"/>
    <property type="match status" value="1"/>
</dbReference>
<comment type="caution">
    <text evidence="7">The sequence shown here is derived from an EMBL/GenBank/DDBJ whole genome shotgun (WGS) entry which is preliminary data.</text>
</comment>
<feature type="domain" description="YqgF/RNase H-like" evidence="6">
    <location>
        <begin position="9"/>
        <end position="107"/>
    </location>
</feature>
<dbReference type="GO" id="GO:0004518">
    <property type="term" value="F:nuclease activity"/>
    <property type="evidence" value="ECO:0007669"/>
    <property type="project" value="UniProtKB-KW"/>
</dbReference>
<keyword evidence="4 5" id="KW-0378">Hydrolase</keyword>
<evidence type="ECO:0000259" key="6">
    <source>
        <dbReference type="SMART" id="SM00732"/>
    </source>
</evidence>